<keyword evidence="4" id="KW-0997">Cell inner membrane</keyword>
<keyword evidence="6 9" id="KW-1133">Transmembrane helix</keyword>
<keyword evidence="12" id="KW-1185">Reference proteome</keyword>
<evidence type="ECO:0000256" key="7">
    <source>
        <dbReference type="ARBA" id="ARBA00023136"/>
    </source>
</evidence>
<evidence type="ECO:0000256" key="1">
    <source>
        <dbReference type="ARBA" id="ARBA00004429"/>
    </source>
</evidence>
<keyword evidence="2" id="KW-0813">Transport</keyword>
<dbReference type="InterPro" id="IPR007387">
    <property type="entry name" value="TRAP_DctQ"/>
</dbReference>
<evidence type="ECO:0000256" key="2">
    <source>
        <dbReference type="ARBA" id="ARBA00022448"/>
    </source>
</evidence>
<keyword evidence="7 9" id="KW-0472">Membrane</keyword>
<evidence type="ECO:0000256" key="4">
    <source>
        <dbReference type="ARBA" id="ARBA00022519"/>
    </source>
</evidence>
<reference evidence="11 12" key="1">
    <citation type="submission" date="2024-05" db="EMBL/GenBank/DDBJ databases">
        <authorList>
            <person name="Venkateswaran K."/>
        </authorList>
    </citation>
    <scope>NUCLEOTIDE SEQUENCE [LARGE SCALE GENOMIC DNA]</scope>
    <source>
        <strain evidence="11 12">179-C4-2-HS</strain>
    </source>
</reference>
<evidence type="ECO:0000256" key="6">
    <source>
        <dbReference type="ARBA" id="ARBA00022989"/>
    </source>
</evidence>
<evidence type="ECO:0000256" key="9">
    <source>
        <dbReference type="SAM" id="Phobius"/>
    </source>
</evidence>
<feature type="transmembrane region" description="Helical" evidence="9">
    <location>
        <begin position="20"/>
        <end position="43"/>
    </location>
</feature>
<gene>
    <name evidence="11" type="ORF">P5G62_010610</name>
</gene>
<protein>
    <submittedName>
        <fullName evidence="11">TRAP transporter small permease</fullName>
    </submittedName>
</protein>
<feature type="transmembrane region" description="Helical" evidence="9">
    <location>
        <begin position="49"/>
        <end position="66"/>
    </location>
</feature>
<comment type="similarity">
    <text evidence="8">Belongs to the TRAP transporter small permease family.</text>
</comment>
<comment type="caution">
    <text evidence="11">The sequence shown here is derived from an EMBL/GenBank/DDBJ whole genome shotgun (WGS) entry which is preliminary data.</text>
</comment>
<feature type="transmembrane region" description="Helical" evidence="9">
    <location>
        <begin position="87"/>
        <end position="110"/>
    </location>
</feature>
<keyword evidence="3" id="KW-1003">Cell membrane</keyword>
<evidence type="ECO:0000256" key="5">
    <source>
        <dbReference type="ARBA" id="ARBA00022692"/>
    </source>
</evidence>
<dbReference type="InterPro" id="IPR055348">
    <property type="entry name" value="DctQ"/>
</dbReference>
<evidence type="ECO:0000259" key="10">
    <source>
        <dbReference type="Pfam" id="PF04290"/>
    </source>
</evidence>
<evidence type="ECO:0000256" key="8">
    <source>
        <dbReference type="ARBA" id="ARBA00038436"/>
    </source>
</evidence>
<comment type="subcellular location">
    <subcellularLocation>
        <location evidence="1">Cell inner membrane</location>
        <topology evidence="1">Multi-pass membrane protein</topology>
    </subcellularLocation>
</comment>
<evidence type="ECO:0000313" key="11">
    <source>
        <dbReference type="EMBL" id="MFB3167560.1"/>
    </source>
</evidence>
<accession>A0ABV4YUM8</accession>
<feature type="domain" description="Tripartite ATP-independent periplasmic transporters DctQ component" evidence="10">
    <location>
        <begin position="26"/>
        <end position="152"/>
    </location>
</feature>
<dbReference type="EMBL" id="JAROBZ020000001">
    <property type="protein sequence ID" value="MFB3167560.1"/>
    <property type="molecule type" value="Genomic_DNA"/>
</dbReference>
<dbReference type="Proteomes" id="UP001241748">
    <property type="component" value="Unassembled WGS sequence"/>
</dbReference>
<feature type="transmembrane region" description="Helical" evidence="9">
    <location>
        <begin position="130"/>
        <end position="148"/>
    </location>
</feature>
<keyword evidence="5 9" id="KW-0812">Transmembrane</keyword>
<dbReference type="PANTHER" id="PTHR35011">
    <property type="entry name" value="2,3-DIKETO-L-GULONATE TRAP TRANSPORTER SMALL PERMEASE PROTEIN YIAM"/>
    <property type="match status" value="1"/>
</dbReference>
<evidence type="ECO:0000256" key="3">
    <source>
        <dbReference type="ARBA" id="ARBA00022475"/>
    </source>
</evidence>
<evidence type="ECO:0000313" key="12">
    <source>
        <dbReference type="Proteomes" id="UP001241748"/>
    </source>
</evidence>
<name>A0ABV4YUM8_9BACI</name>
<proteinExistence type="inferred from homology"/>
<dbReference type="PANTHER" id="PTHR35011:SF2">
    <property type="entry name" value="2,3-DIKETO-L-GULONATE TRAP TRANSPORTER SMALL PERMEASE PROTEIN YIAM"/>
    <property type="match status" value="1"/>
</dbReference>
<organism evidence="11 12">
    <name type="scientific">Neobacillus driksii</name>
    <dbReference type="NCBI Taxonomy" id="3035913"/>
    <lineage>
        <taxon>Bacteria</taxon>
        <taxon>Bacillati</taxon>
        <taxon>Bacillota</taxon>
        <taxon>Bacilli</taxon>
        <taxon>Bacillales</taxon>
        <taxon>Bacillaceae</taxon>
        <taxon>Neobacillus</taxon>
    </lineage>
</organism>
<sequence>MAVINKIVQIIVDVNKWISYGILVLMMIFVGVAALARGLGYPIIGDVEFVQFGMVLVIVGSLAFTEDTNSHIAIGIIVDKFPQTLQTLLDIVAQFLTVIFSFVVAYVFLIKLNFMQASTLLRVPFYPFKILLIIGFIAWGIVAIKKLFQSIKSLKKSSV</sequence>
<dbReference type="Pfam" id="PF04290">
    <property type="entry name" value="DctQ"/>
    <property type="match status" value="1"/>
</dbReference>
<dbReference type="RefSeq" id="WP_306075084.1">
    <property type="nucleotide sequence ID" value="NZ_JAROBZ020000001.1"/>
</dbReference>